<evidence type="ECO:0000256" key="5">
    <source>
        <dbReference type="ARBA" id="ARBA00022777"/>
    </source>
</evidence>
<dbReference type="Pfam" id="PF05147">
    <property type="entry name" value="LANC_like"/>
    <property type="match status" value="1"/>
</dbReference>
<reference evidence="10" key="1">
    <citation type="journal article" date="2019" name="Int. J. Syst. Evol. Microbiol.">
        <title>The Global Catalogue of Microorganisms (GCM) 10K type strain sequencing project: providing services to taxonomists for standard genome sequencing and annotation.</title>
        <authorList>
            <consortium name="The Broad Institute Genomics Platform"/>
            <consortium name="The Broad Institute Genome Sequencing Center for Infectious Disease"/>
            <person name="Wu L."/>
            <person name="Ma J."/>
        </authorList>
    </citation>
    <scope>NUCLEOTIDE SEQUENCE [LARGE SCALE GENOMIC DNA]</scope>
    <source>
        <strain evidence="10">JCM 12696</strain>
    </source>
</reference>
<dbReference type="NCBIfam" id="NF038151">
    <property type="entry name" value="lanthi_synth_III"/>
    <property type="match status" value="1"/>
</dbReference>
<dbReference type="EMBL" id="BAAAKV010000065">
    <property type="protein sequence ID" value="GAA1191906.1"/>
    <property type="molecule type" value="Genomic_DNA"/>
</dbReference>
<evidence type="ECO:0000313" key="9">
    <source>
        <dbReference type="EMBL" id="GAA1191906.1"/>
    </source>
</evidence>
<dbReference type="SMART" id="SM00220">
    <property type="entry name" value="S_TKc"/>
    <property type="match status" value="1"/>
</dbReference>
<organism evidence="9 10">
    <name type="scientific">Streptomyces hebeiensis</name>
    <dbReference type="NCBI Taxonomy" id="229486"/>
    <lineage>
        <taxon>Bacteria</taxon>
        <taxon>Bacillati</taxon>
        <taxon>Actinomycetota</taxon>
        <taxon>Actinomycetes</taxon>
        <taxon>Kitasatosporales</taxon>
        <taxon>Streptomycetaceae</taxon>
        <taxon>Streptomyces</taxon>
    </lineage>
</organism>
<keyword evidence="7" id="KW-1133">Transmembrane helix</keyword>
<dbReference type="InterPro" id="IPR007822">
    <property type="entry name" value="LANC-like"/>
</dbReference>
<keyword evidence="7" id="KW-0812">Transmembrane</keyword>
<evidence type="ECO:0000259" key="8">
    <source>
        <dbReference type="PROSITE" id="PS50011"/>
    </source>
</evidence>
<keyword evidence="3" id="KW-0808">Transferase</keyword>
<dbReference type="Gene3D" id="1.10.510.10">
    <property type="entry name" value="Transferase(Phosphotransferase) domain 1"/>
    <property type="match status" value="1"/>
</dbReference>
<dbReference type="SMART" id="SM01260">
    <property type="entry name" value="LANC_like"/>
    <property type="match status" value="1"/>
</dbReference>
<name>A0ABP4FPW7_9ACTN</name>
<feature type="transmembrane region" description="Helical" evidence="7">
    <location>
        <begin position="735"/>
        <end position="754"/>
    </location>
</feature>
<keyword evidence="2" id="KW-0723">Serine/threonine-protein kinase</keyword>
<evidence type="ECO:0000256" key="3">
    <source>
        <dbReference type="ARBA" id="ARBA00022679"/>
    </source>
</evidence>
<evidence type="ECO:0000256" key="7">
    <source>
        <dbReference type="SAM" id="Phobius"/>
    </source>
</evidence>
<dbReference type="RefSeq" id="WP_344282615.1">
    <property type="nucleotide sequence ID" value="NZ_BAAAKV010000065.1"/>
</dbReference>
<dbReference type="CDD" id="cd04791">
    <property type="entry name" value="LanC_SerThrkinase"/>
    <property type="match status" value="1"/>
</dbReference>
<evidence type="ECO:0000313" key="10">
    <source>
        <dbReference type="Proteomes" id="UP001501371"/>
    </source>
</evidence>
<keyword evidence="6" id="KW-0067">ATP-binding</keyword>
<dbReference type="Pfam" id="PF25816">
    <property type="entry name" value="RamC_N"/>
    <property type="match status" value="1"/>
</dbReference>
<keyword evidence="5" id="KW-0418">Kinase</keyword>
<proteinExistence type="predicted"/>
<gene>
    <name evidence="9" type="primary">lanKC_2</name>
    <name evidence="9" type="ORF">GCM10009654_56620</name>
</gene>
<dbReference type="Proteomes" id="UP001501371">
    <property type="component" value="Unassembled WGS sequence"/>
</dbReference>
<dbReference type="EC" id="2.7.11.1" evidence="1"/>
<dbReference type="PROSITE" id="PS50011">
    <property type="entry name" value="PROTEIN_KINASE_DOM"/>
    <property type="match status" value="1"/>
</dbReference>
<dbReference type="SUPFAM" id="SSF158745">
    <property type="entry name" value="LanC-like"/>
    <property type="match status" value="1"/>
</dbReference>
<keyword evidence="7" id="KW-0472">Membrane</keyword>
<dbReference type="InterPro" id="IPR053524">
    <property type="entry name" value="Aerial_hyphae_peptide-synth"/>
</dbReference>
<dbReference type="Gene3D" id="1.50.10.20">
    <property type="match status" value="1"/>
</dbReference>
<evidence type="ECO:0000256" key="1">
    <source>
        <dbReference type="ARBA" id="ARBA00012513"/>
    </source>
</evidence>
<feature type="domain" description="Protein kinase" evidence="8">
    <location>
        <begin position="227"/>
        <end position="531"/>
    </location>
</feature>
<dbReference type="SUPFAM" id="SSF56112">
    <property type="entry name" value="Protein kinase-like (PK-like)"/>
    <property type="match status" value="1"/>
</dbReference>
<accession>A0ABP4FPW7</accession>
<dbReference type="InterPro" id="IPR000719">
    <property type="entry name" value="Prot_kinase_dom"/>
</dbReference>
<protein>
    <recommendedName>
        <fullName evidence="1">non-specific serine/threonine protein kinase</fullName>
        <ecNumber evidence="1">2.7.11.1</ecNumber>
    </recommendedName>
</protein>
<dbReference type="InterPro" id="IPR057929">
    <property type="entry name" value="RamC_N"/>
</dbReference>
<dbReference type="PANTHER" id="PTHR43289:SF6">
    <property type="entry name" value="SERINE_THREONINE-PROTEIN KINASE NEKL-3"/>
    <property type="match status" value="1"/>
</dbReference>
<sequence length="890" mass="97120">MKLHYVRYCQADSPFYDEPRRRPEGHGYYLQAGQEPPAGWTSGIHGPWVRLAPRDARLPPQGWKVHVSARPETAQLLLDRTFAYCVERRIPFKFLAGETELRGRNHKYADRGGSGKFITVYPVSDAQLHALLTDLDPRLKGLGGPHILSDLRWADGPLHLRYGAFAERYVHGVLNTPEPAIETPDGRLVADTRSPVFRLPEWVRPPAFLAAALRERTRHEAPPRLPYTIDSARHFSNGGGVYLATDRRTGQKVVLKEARPHAGLDQRGRDAVQRLRHERDVLRELADVEEVVDCVDSFQLWEHHFLVLSHAEGVGFHREVARRTPLHTPEAGDRAFAEYTVWATDVLDKIGTAVRALHAKGFAFGDLHPGNIVLTPDGGIRLLDFEMAVRSDDPQAIRTGAPGFAPPTPRSGVLADRYALGCLRLSAFLPLTAVLPLDPSRAAAHLRFVTSRFPVSGHWASETLELLAPHRPGAACAPGRPTADGTPIGDLGDAATANWPAIEASVARAVWNSATPRRDDRLFPGDVEQFVLGGLGFGYGAAGVLYAMARAGHGRREEYEAWLLDAVRRSRAAPRHGFYDGLHGIAYAFEAIGDRDAALEVLDRAEAPLRDGVVVGDDLGTGQAGVVLNRLHFARRLGDRGLRAEAVTAAHRIADRLTGVPLSTETAGRGGSARRAGLLHGASGLALMFTRLYEETDDHAQEYLDLAERAVRLDLERCVLVPGTGALQVDEGRRMMPYIATGSAGIGLALLALLRHRRPPDLLRAMNGLLTAALPVFHVFPGLFTGTAGQLGFLQQARRAGFGAHDGPGGRDGGSGGTIATQHDRLRLHMTVLRGEIAFPGEQLMRLSMDFGTGSAGILHTLATLRDDRLPLLPFVLPFTDDRRETATAP</sequence>
<dbReference type="InterPro" id="IPR011009">
    <property type="entry name" value="Kinase-like_dom_sf"/>
</dbReference>
<dbReference type="PANTHER" id="PTHR43289">
    <property type="entry name" value="MITOGEN-ACTIVATED PROTEIN KINASE KINASE KINASE 20-RELATED"/>
    <property type="match status" value="1"/>
</dbReference>
<dbReference type="InterPro" id="IPR058053">
    <property type="entry name" value="RamC_C"/>
</dbReference>
<evidence type="ECO:0000256" key="6">
    <source>
        <dbReference type="ARBA" id="ARBA00022840"/>
    </source>
</evidence>
<keyword evidence="10" id="KW-1185">Reference proteome</keyword>
<evidence type="ECO:0000256" key="2">
    <source>
        <dbReference type="ARBA" id="ARBA00022527"/>
    </source>
</evidence>
<dbReference type="Pfam" id="PF00069">
    <property type="entry name" value="Pkinase"/>
    <property type="match status" value="1"/>
</dbReference>
<evidence type="ECO:0000256" key="4">
    <source>
        <dbReference type="ARBA" id="ARBA00022741"/>
    </source>
</evidence>
<comment type="caution">
    <text evidence="9">The sequence shown here is derived from an EMBL/GenBank/DDBJ whole genome shotgun (WGS) entry which is preliminary data.</text>
</comment>
<keyword evidence="4" id="KW-0547">Nucleotide-binding</keyword>